<comment type="subcellular location">
    <subcellularLocation>
        <location evidence="1 9">Cell membrane</location>
        <topology evidence="1 9">Multi-pass membrane protein</topology>
    </subcellularLocation>
</comment>
<feature type="transmembrane region" description="Helical" evidence="9">
    <location>
        <begin position="180"/>
        <end position="203"/>
    </location>
</feature>
<keyword evidence="4" id="KW-1003">Cell membrane</keyword>
<dbReference type="PANTHER" id="PTHR32243:SF50">
    <property type="entry name" value="MALTOSE_MALTODEXTRIN TRANSPORT SYSTEM PERMEASE PROTEIN MALG"/>
    <property type="match status" value="1"/>
</dbReference>
<feature type="transmembrane region" description="Helical" evidence="9">
    <location>
        <begin position="209"/>
        <end position="233"/>
    </location>
</feature>
<evidence type="ECO:0000256" key="5">
    <source>
        <dbReference type="ARBA" id="ARBA00022597"/>
    </source>
</evidence>
<dbReference type="PANTHER" id="PTHR32243">
    <property type="entry name" value="MALTOSE TRANSPORT SYSTEM PERMEASE-RELATED"/>
    <property type="match status" value="1"/>
</dbReference>
<keyword evidence="5" id="KW-0762">Sugar transport</keyword>
<dbReference type="GO" id="GO:0055085">
    <property type="term" value="P:transmembrane transport"/>
    <property type="evidence" value="ECO:0007669"/>
    <property type="project" value="InterPro"/>
</dbReference>
<keyword evidence="7 9" id="KW-1133">Transmembrane helix</keyword>
<dbReference type="Gene3D" id="1.10.3720.10">
    <property type="entry name" value="MetI-like"/>
    <property type="match status" value="1"/>
</dbReference>
<feature type="transmembrane region" description="Helical" evidence="9">
    <location>
        <begin position="240"/>
        <end position="258"/>
    </location>
</feature>
<protein>
    <submittedName>
        <fullName evidence="11">Binding-protein-dependent transport systems inner membrane component</fullName>
    </submittedName>
</protein>
<feature type="transmembrane region" description="Helical" evidence="9">
    <location>
        <begin position="104"/>
        <end position="127"/>
    </location>
</feature>
<keyword evidence="6 9" id="KW-0812">Transmembrane</keyword>
<dbReference type="STRING" id="688269.Theth_0332"/>
<dbReference type="eggNOG" id="COG0395">
    <property type="taxonomic scope" value="Bacteria"/>
</dbReference>
<evidence type="ECO:0000256" key="2">
    <source>
        <dbReference type="ARBA" id="ARBA00009047"/>
    </source>
</evidence>
<feature type="transmembrane region" description="Helical" evidence="9">
    <location>
        <begin position="73"/>
        <end position="92"/>
    </location>
</feature>
<comment type="similarity">
    <text evidence="2">Belongs to the binding-protein-dependent transport system permease family. MalFG subfamily.</text>
</comment>
<feature type="transmembrane region" description="Helical" evidence="9">
    <location>
        <begin position="139"/>
        <end position="159"/>
    </location>
</feature>
<keyword evidence="3 9" id="KW-0813">Transport</keyword>
<dbReference type="EMBL" id="CP002351">
    <property type="protein sequence ID" value="AEH50427.1"/>
    <property type="molecule type" value="Genomic_DNA"/>
</dbReference>
<feature type="domain" description="ABC transmembrane type-1" evidence="10">
    <location>
        <begin position="69"/>
        <end position="258"/>
    </location>
</feature>
<evidence type="ECO:0000256" key="4">
    <source>
        <dbReference type="ARBA" id="ARBA00022475"/>
    </source>
</evidence>
<accession>F7YVC4</accession>
<dbReference type="KEGG" id="tta:Theth_0332"/>
<dbReference type="Proteomes" id="UP000006804">
    <property type="component" value="Chromosome"/>
</dbReference>
<dbReference type="InterPro" id="IPR050901">
    <property type="entry name" value="BP-dep_ABC_trans_perm"/>
</dbReference>
<dbReference type="CDD" id="cd06261">
    <property type="entry name" value="TM_PBP2"/>
    <property type="match status" value="1"/>
</dbReference>
<dbReference type="PATRIC" id="fig|688269.3.peg.343"/>
<dbReference type="InterPro" id="IPR000515">
    <property type="entry name" value="MetI-like"/>
</dbReference>
<keyword evidence="12" id="KW-1185">Reference proteome</keyword>
<evidence type="ECO:0000256" key="6">
    <source>
        <dbReference type="ARBA" id="ARBA00022692"/>
    </source>
</evidence>
<evidence type="ECO:0000256" key="9">
    <source>
        <dbReference type="RuleBase" id="RU363032"/>
    </source>
</evidence>
<dbReference type="AlphaFoldDB" id="F7YVC4"/>
<keyword evidence="8 9" id="KW-0472">Membrane</keyword>
<evidence type="ECO:0000313" key="11">
    <source>
        <dbReference type="EMBL" id="AEH50427.1"/>
    </source>
</evidence>
<organism evidence="11 12">
    <name type="scientific">Pseudothermotoga thermarum DSM 5069</name>
    <dbReference type="NCBI Taxonomy" id="688269"/>
    <lineage>
        <taxon>Bacteria</taxon>
        <taxon>Thermotogati</taxon>
        <taxon>Thermotogota</taxon>
        <taxon>Thermotogae</taxon>
        <taxon>Thermotogales</taxon>
        <taxon>Thermotogaceae</taxon>
        <taxon>Pseudothermotoga</taxon>
    </lineage>
</organism>
<proteinExistence type="inferred from homology"/>
<dbReference type="PROSITE" id="PS50928">
    <property type="entry name" value="ABC_TM1"/>
    <property type="match status" value="1"/>
</dbReference>
<feature type="transmembrane region" description="Helical" evidence="9">
    <location>
        <begin position="7"/>
        <end position="29"/>
    </location>
</feature>
<dbReference type="HOGENOM" id="CLU_016047_1_2_0"/>
<gene>
    <name evidence="11" type="ORF">Theth_0332</name>
</gene>
<reference evidence="11 12" key="1">
    <citation type="submission" date="2010-11" db="EMBL/GenBank/DDBJ databases">
        <title>The complete genome of Thermotoga thermarum DSM 5069.</title>
        <authorList>
            <consortium name="US DOE Joint Genome Institute (JGI-PGF)"/>
            <person name="Lucas S."/>
            <person name="Copeland A."/>
            <person name="Lapidus A."/>
            <person name="Bruce D."/>
            <person name="Goodwin L."/>
            <person name="Pitluck S."/>
            <person name="Kyrpides N."/>
            <person name="Mavromatis K."/>
            <person name="Ivanova N."/>
            <person name="Zeytun A."/>
            <person name="Brettin T."/>
            <person name="Detter J.C."/>
            <person name="Tapia R."/>
            <person name="Han C."/>
            <person name="Land M."/>
            <person name="Hauser L."/>
            <person name="Markowitz V."/>
            <person name="Cheng J.-F."/>
            <person name="Hugenholtz P."/>
            <person name="Woyke T."/>
            <person name="Wu D."/>
            <person name="Spring S."/>
            <person name="Schroeder M."/>
            <person name="Brambilla E."/>
            <person name="Klenk H.-P."/>
            <person name="Eisen J.A."/>
        </authorList>
    </citation>
    <scope>NUCLEOTIDE SEQUENCE [LARGE SCALE GENOMIC DNA]</scope>
    <source>
        <strain evidence="11 12">DSM 5069</strain>
    </source>
</reference>
<name>F7YVC4_9THEM</name>
<evidence type="ECO:0000259" key="10">
    <source>
        <dbReference type="PROSITE" id="PS50928"/>
    </source>
</evidence>
<evidence type="ECO:0000256" key="7">
    <source>
        <dbReference type="ARBA" id="ARBA00022989"/>
    </source>
</evidence>
<evidence type="ECO:0000313" key="12">
    <source>
        <dbReference type="Proteomes" id="UP000006804"/>
    </source>
</evidence>
<dbReference type="GO" id="GO:0005886">
    <property type="term" value="C:plasma membrane"/>
    <property type="evidence" value="ECO:0007669"/>
    <property type="project" value="UniProtKB-SubCell"/>
</dbReference>
<evidence type="ECO:0000256" key="3">
    <source>
        <dbReference type="ARBA" id="ARBA00022448"/>
    </source>
</evidence>
<evidence type="ECO:0000256" key="1">
    <source>
        <dbReference type="ARBA" id="ARBA00004651"/>
    </source>
</evidence>
<dbReference type="InterPro" id="IPR035906">
    <property type="entry name" value="MetI-like_sf"/>
</dbReference>
<dbReference type="SUPFAM" id="SSF161098">
    <property type="entry name" value="MetI-like"/>
    <property type="match status" value="1"/>
</dbReference>
<dbReference type="Pfam" id="PF00528">
    <property type="entry name" value="BPD_transp_1"/>
    <property type="match status" value="1"/>
</dbReference>
<evidence type="ECO:0000256" key="8">
    <source>
        <dbReference type="ARBA" id="ARBA00023136"/>
    </source>
</evidence>
<sequence>MKPKRSFLDWLIILCVIFIFNLPLINVVMTSLKDNKTISQSPPPLVFNPTIAHYRDIFTSSTFSFWRFLNNSLLIALFSSAITLLCCLPAAYASVRLGLGPGWLISFVANLRSVPLVVFAPSVYVLFKQMNLVDSKLGIILIHILVNSPMALLLLASFMQDIPKEIEEAAYLDGANKLLILLKIVFPMLSSSIAAVFILSFVYSWNEFLFALILSIRRSTTLTVGASLFITAWGVQWGRIAAVTTLAVIPPFLFAFYVQKYLVEAFSGGVKE</sequence>